<evidence type="ECO:0000256" key="1">
    <source>
        <dbReference type="PROSITE-ProRule" id="PRU00047"/>
    </source>
</evidence>
<reference evidence="4 5" key="1">
    <citation type="submission" date="2024-02" db="EMBL/GenBank/DDBJ databases">
        <title>High-quality chromosome-scale genome assembly of Pensacola bahiagrass (Paspalum notatum Flugge var. saurae).</title>
        <authorList>
            <person name="Vega J.M."/>
            <person name="Podio M."/>
            <person name="Orjuela J."/>
            <person name="Siena L.A."/>
            <person name="Pessino S.C."/>
            <person name="Combes M.C."/>
            <person name="Mariac C."/>
            <person name="Albertini E."/>
            <person name="Pupilli F."/>
            <person name="Ortiz J.P.A."/>
            <person name="Leblanc O."/>
        </authorList>
    </citation>
    <scope>NUCLEOTIDE SEQUENCE [LARGE SCALE GENOMIC DNA]</scope>
    <source>
        <strain evidence="4">R1</strain>
        <tissue evidence="4">Leaf</tissue>
    </source>
</reference>
<dbReference type="InterPro" id="IPR036875">
    <property type="entry name" value="Znf_CCHC_sf"/>
</dbReference>
<dbReference type="Pfam" id="PF14223">
    <property type="entry name" value="Retrotran_gag_2"/>
    <property type="match status" value="1"/>
</dbReference>
<protein>
    <recommendedName>
        <fullName evidence="3">CCHC-type domain-containing protein</fullName>
    </recommendedName>
</protein>
<organism evidence="4 5">
    <name type="scientific">Paspalum notatum var. saurae</name>
    <dbReference type="NCBI Taxonomy" id="547442"/>
    <lineage>
        <taxon>Eukaryota</taxon>
        <taxon>Viridiplantae</taxon>
        <taxon>Streptophyta</taxon>
        <taxon>Embryophyta</taxon>
        <taxon>Tracheophyta</taxon>
        <taxon>Spermatophyta</taxon>
        <taxon>Magnoliopsida</taxon>
        <taxon>Liliopsida</taxon>
        <taxon>Poales</taxon>
        <taxon>Poaceae</taxon>
        <taxon>PACMAD clade</taxon>
        <taxon>Panicoideae</taxon>
        <taxon>Andropogonodae</taxon>
        <taxon>Paspaleae</taxon>
        <taxon>Paspalinae</taxon>
        <taxon>Paspalum</taxon>
    </lineage>
</organism>
<dbReference type="PROSITE" id="PS50158">
    <property type="entry name" value="ZF_CCHC"/>
    <property type="match status" value="1"/>
</dbReference>
<gene>
    <name evidence="4" type="ORF">U9M48_002089</name>
</gene>
<dbReference type="Pfam" id="PF00098">
    <property type="entry name" value="zf-CCHC"/>
    <property type="match status" value="1"/>
</dbReference>
<dbReference type="AlphaFoldDB" id="A0AAQ3SH73"/>
<sequence length="314" mass="34708">MSESSKGKGVATERAVAGVVEVPLLTRGNYHEWSLVMKVSLEALGLWHVVETDKVERRDDRMALAAILSGVPSELKAVLAIKNTAKEAWAAVKTMRVGKDRVKVVNKQRLMKEFENMVFQDGKRIDDFAVRINGIIGGLHELGEEIKDGRVMCKVLCVVPKKWKQVAVSIEMLLDLDKMTIEELIGRLRVAEQADDEDAAVEAEVGCLYLTEEQWQARHRHRVREQRRADDARRGSGGGDGRCSGCSGNQGNGGCGDDNDGNDGDDEASSMCSRRSPRCFECGRHGHFARDCRDCKEKNEVALLASADKELALL</sequence>
<keyword evidence="1" id="KW-0862">Zinc</keyword>
<evidence type="ECO:0000313" key="5">
    <source>
        <dbReference type="Proteomes" id="UP001341281"/>
    </source>
</evidence>
<dbReference type="GO" id="GO:0003676">
    <property type="term" value="F:nucleic acid binding"/>
    <property type="evidence" value="ECO:0007669"/>
    <property type="project" value="InterPro"/>
</dbReference>
<feature type="region of interest" description="Disordered" evidence="2">
    <location>
        <begin position="220"/>
        <end position="242"/>
    </location>
</feature>
<name>A0AAQ3SH73_PASNO</name>
<evidence type="ECO:0000259" key="3">
    <source>
        <dbReference type="PROSITE" id="PS50158"/>
    </source>
</evidence>
<dbReference type="SMART" id="SM00343">
    <property type="entry name" value="ZnF_C2HC"/>
    <property type="match status" value="1"/>
</dbReference>
<dbReference type="GO" id="GO:0008270">
    <property type="term" value="F:zinc ion binding"/>
    <property type="evidence" value="ECO:0007669"/>
    <property type="project" value="UniProtKB-KW"/>
</dbReference>
<keyword evidence="5" id="KW-1185">Reference proteome</keyword>
<accession>A0AAQ3SH73</accession>
<proteinExistence type="predicted"/>
<evidence type="ECO:0000256" key="2">
    <source>
        <dbReference type="SAM" id="MobiDB-lite"/>
    </source>
</evidence>
<dbReference type="PANTHER" id="PTHR35317:SF38">
    <property type="entry name" value="RNA-DIRECTED DNA POLYMERASE"/>
    <property type="match status" value="1"/>
</dbReference>
<feature type="domain" description="CCHC-type" evidence="3">
    <location>
        <begin position="278"/>
        <end position="294"/>
    </location>
</feature>
<dbReference type="PANTHER" id="PTHR35317">
    <property type="entry name" value="OS04G0629600 PROTEIN"/>
    <property type="match status" value="1"/>
</dbReference>
<dbReference type="EMBL" id="CP144745">
    <property type="protein sequence ID" value="WVZ50882.1"/>
    <property type="molecule type" value="Genomic_DNA"/>
</dbReference>
<keyword evidence="1" id="KW-0479">Metal-binding</keyword>
<dbReference type="InterPro" id="IPR001878">
    <property type="entry name" value="Znf_CCHC"/>
</dbReference>
<dbReference type="Proteomes" id="UP001341281">
    <property type="component" value="Chromosome 01"/>
</dbReference>
<evidence type="ECO:0000313" key="4">
    <source>
        <dbReference type="EMBL" id="WVZ50882.1"/>
    </source>
</evidence>
<dbReference type="SUPFAM" id="SSF57756">
    <property type="entry name" value="Retrovirus zinc finger-like domains"/>
    <property type="match status" value="1"/>
</dbReference>
<dbReference type="Gene3D" id="4.10.60.10">
    <property type="entry name" value="Zinc finger, CCHC-type"/>
    <property type="match status" value="1"/>
</dbReference>
<keyword evidence="1" id="KW-0863">Zinc-finger</keyword>